<dbReference type="InterPro" id="IPR027417">
    <property type="entry name" value="P-loop_NTPase"/>
</dbReference>
<accession>A0A2G3AGQ0</accession>
<evidence type="ECO:0008006" key="13">
    <source>
        <dbReference type="Google" id="ProtNLM"/>
    </source>
</evidence>
<dbReference type="Pfam" id="PF00931">
    <property type="entry name" value="NB-ARC"/>
    <property type="match status" value="1"/>
</dbReference>
<sequence length="216" mass="25600">MCVWLRNELLFMQSFLGDAEEKQSGDHRVQQWVSETNDVANDVVAVLETYSFEAGEVYHKIYPMSHQGKSDLLEKMTETDLESHLRDLLKENKYLVVDDIWHRGAWESLKRTFPDSTNGSRMIITTPKEDVAERAVTKFFSINFKTVIRAETIMWLWMAEDFIPNEERMEDVPEGFLNELIRRSLVQVAFTRWGKVVTRRDSRYTLGSYRKKRHWR</sequence>
<keyword evidence="3" id="KW-0963">Cytoplasm</keyword>
<name>A0A2G3AGQ0_CAPAN</name>
<dbReference type="InterPro" id="IPR058922">
    <property type="entry name" value="WHD_DRP"/>
</dbReference>
<reference evidence="11 12" key="1">
    <citation type="journal article" date="2014" name="Nat. Genet.">
        <title>Genome sequence of the hot pepper provides insights into the evolution of pungency in Capsicum species.</title>
        <authorList>
            <person name="Kim S."/>
            <person name="Park M."/>
            <person name="Yeom S.I."/>
            <person name="Kim Y.M."/>
            <person name="Lee J.M."/>
            <person name="Lee H.A."/>
            <person name="Seo E."/>
            <person name="Choi J."/>
            <person name="Cheong K."/>
            <person name="Kim K.T."/>
            <person name="Jung K."/>
            <person name="Lee G.W."/>
            <person name="Oh S.K."/>
            <person name="Bae C."/>
            <person name="Kim S.B."/>
            <person name="Lee H.Y."/>
            <person name="Kim S.Y."/>
            <person name="Kim M.S."/>
            <person name="Kang B.C."/>
            <person name="Jo Y.D."/>
            <person name="Yang H.B."/>
            <person name="Jeong H.J."/>
            <person name="Kang W.H."/>
            <person name="Kwon J.K."/>
            <person name="Shin C."/>
            <person name="Lim J.Y."/>
            <person name="Park J.H."/>
            <person name="Huh J.H."/>
            <person name="Kim J.S."/>
            <person name="Kim B.D."/>
            <person name="Cohen O."/>
            <person name="Paran I."/>
            <person name="Suh M.C."/>
            <person name="Lee S.B."/>
            <person name="Kim Y.K."/>
            <person name="Shin Y."/>
            <person name="Noh S.J."/>
            <person name="Park J."/>
            <person name="Seo Y.S."/>
            <person name="Kwon S.Y."/>
            <person name="Kim H.A."/>
            <person name="Park J.M."/>
            <person name="Kim H.J."/>
            <person name="Choi S.B."/>
            <person name="Bosland P.W."/>
            <person name="Reeves G."/>
            <person name="Jo S.H."/>
            <person name="Lee B.W."/>
            <person name="Cho H.T."/>
            <person name="Choi H.S."/>
            <person name="Lee M.S."/>
            <person name="Yu Y."/>
            <person name="Do Choi Y."/>
            <person name="Park B.S."/>
            <person name="van Deynze A."/>
            <person name="Ashrafi H."/>
            <person name="Hill T."/>
            <person name="Kim W.T."/>
            <person name="Pai H.S."/>
            <person name="Ahn H.K."/>
            <person name="Yeam I."/>
            <person name="Giovannoni J.J."/>
            <person name="Rose J.K."/>
            <person name="Sorensen I."/>
            <person name="Lee S.J."/>
            <person name="Kim R.W."/>
            <person name="Choi I.Y."/>
            <person name="Choi B.S."/>
            <person name="Lim J.S."/>
            <person name="Lee Y.H."/>
            <person name="Choi D."/>
        </authorList>
    </citation>
    <scope>NUCLEOTIDE SEQUENCE [LARGE SCALE GENOMIC DNA]</scope>
    <source>
        <strain evidence="12">cv. CM334</strain>
    </source>
</reference>
<dbReference type="InterPro" id="IPR002182">
    <property type="entry name" value="NB-ARC"/>
</dbReference>
<evidence type="ECO:0000256" key="7">
    <source>
        <dbReference type="ARBA" id="ARBA00023054"/>
    </source>
</evidence>
<evidence type="ECO:0000256" key="5">
    <source>
        <dbReference type="ARBA" id="ARBA00022821"/>
    </source>
</evidence>
<feature type="domain" description="Disease resistance protein winged helix" evidence="10">
    <location>
        <begin position="147"/>
        <end position="194"/>
    </location>
</feature>
<dbReference type="Pfam" id="PF23559">
    <property type="entry name" value="WHD_DRP"/>
    <property type="match status" value="1"/>
</dbReference>
<dbReference type="EMBL" id="AYRZ02000001">
    <property type="protein sequence ID" value="PHT93407.1"/>
    <property type="molecule type" value="Genomic_DNA"/>
</dbReference>
<comment type="subcellular location">
    <subcellularLocation>
        <location evidence="2">Cytoplasm</location>
    </subcellularLocation>
    <subcellularLocation>
        <location evidence="1">Membrane</location>
        <topology evidence="1">Peripheral membrane protein</topology>
    </subcellularLocation>
</comment>
<dbReference type="GO" id="GO:0005524">
    <property type="term" value="F:ATP binding"/>
    <property type="evidence" value="ECO:0007669"/>
    <property type="project" value="UniProtKB-KW"/>
</dbReference>
<evidence type="ECO:0000256" key="8">
    <source>
        <dbReference type="ARBA" id="ARBA00023136"/>
    </source>
</evidence>
<feature type="domain" description="NB-ARC" evidence="9">
    <location>
        <begin position="45"/>
        <end position="138"/>
    </location>
</feature>
<keyword evidence="4" id="KW-0547">Nucleotide-binding</keyword>
<dbReference type="Gene3D" id="1.20.5.4130">
    <property type="match status" value="1"/>
</dbReference>
<dbReference type="STRING" id="4072.A0A2G3AGQ0"/>
<evidence type="ECO:0000256" key="2">
    <source>
        <dbReference type="ARBA" id="ARBA00004496"/>
    </source>
</evidence>
<keyword evidence="7" id="KW-0175">Coiled coil</keyword>
<evidence type="ECO:0000256" key="3">
    <source>
        <dbReference type="ARBA" id="ARBA00022490"/>
    </source>
</evidence>
<dbReference type="PANTHER" id="PTHR23155">
    <property type="entry name" value="DISEASE RESISTANCE PROTEIN RP"/>
    <property type="match status" value="1"/>
</dbReference>
<evidence type="ECO:0000256" key="6">
    <source>
        <dbReference type="ARBA" id="ARBA00022840"/>
    </source>
</evidence>
<evidence type="ECO:0000256" key="1">
    <source>
        <dbReference type="ARBA" id="ARBA00004170"/>
    </source>
</evidence>
<organism evidence="11 12">
    <name type="scientific">Capsicum annuum</name>
    <name type="common">Capsicum pepper</name>
    <dbReference type="NCBI Taxonomy" id="4072"/>
    <lineage>
        <taxon>Eukaryota</taxon>
        <taxon>Viridiplantae</taxon>
        <taxon>Streptophyta</taxon>
        <taxon>Embryophyta</taxon>
        <taxon>Tracheophyta</taxon>
        <taxon>Spermatophyta</taxon>
        <taxon>Magnoliopsida</taxon>
        <taxon>eudicotyledons</taxon>
        <taxon>Gunneridae</taxon>
        <taxon>Pentapetalae</taxon>
        <taxon>asterids</taxon>
        <taxon>lamiids</taxon>
        <taxon>Solanales</taxon>
        <taxon>Solanaceae</taxon>
        <taxon>Solanoideae</taxon>
        <taxon>Capsiceae</taxon>
        <taxon>Capsicum</taxon>
    </lineage>
</organism>
<dbReference type="GO" id="GO:0043531">
    <property type="term" value="F:ADP binding"/>
    <property type="evidence" value="ECO:0007669"/>
    <property type="project" value="InterPro"/>
</dbReference>
<protein>
    <recommendedName>
        <fullName evidence="13">NB-ARC domain-containing protein</fullName>
    </recommendedName>
</protein>
<evidence type="ECO:0000259" key="9">
    <source>
        <dbReference type="Pfam" id="PF00931"/>
    </source>
</evidence>
<dbReference type="GO" id="GO:0016020">
    <property type="term" value="C:membrane"/>
    <property type="evidence" value="ECO:0007669"/>
    <property type="project" value="UniProtKB-SubCell"/>
</dbReference>
<dbReference type="InterPro" id="IPR044974">
    <property type="entry name" value="Disease_R_plants"/>
</dbReference>
<keyword evidence="12" id="KW-1185">Reference proteome</keyword>
<dbReference type="Proteomes" id="UP000222542">
    <property type="component" value="Unassembled WGS sequence"/>
</dbReference>
<evidence type="ECO:0000313" key="11">
    <source>
        <dbReference type="EMBL" id="PHT93407.1"/>
    </source>
</evidence>
<dbReference type="PANTHER" id="PTHR23155:SF1152">
    <property type="entry name" value="AAA+ ATPASE DOMAIN-CONTAINING PROTEIN"/>
    <property type="match status" value="1"/>
</dbReference>
<keyword evidence="5" id="KW-0611">Plant defense</keyword>
<dbReference type="GO" id="GO:0005737">
    <property type="term" value="C:cytoplasm"/>
    <property type="evidence" value="ECO:0007669"/>
    <property type="project" value="UniProtKB-SubCell"/>
</dbReference>
<dbReference type="SUPFAM" id="SSF52540">
    <property type="entry name" value="P-loop containing nucleoside triphosphate hydrolases"/>
    <property type="match status" value="1"/>
</dbReference>
<comment type="caution">
    <text evidence="11">The sequence shown here is derived from an EMBL/GenBank/DDBJ whole genome shotgun (WGS) entry which is preliminary data.</text>
</comment>
<keyword evidence="6" id="KW-0067">ATP-binding</keyword>
<dbReference type="AlphaFoldDB" id="A0A2G3AGQ0"/>
<dbReference type="Gramene" id="PHT93407">
    <property type="protein sequence ID" value="PHT93407"/>
    <property type="gene ID" value="T459_01289"/>
</dbReference>
<reference evidence="11 12" key="2">
    <citation type="journal article" date="2017" name="Genome Biol.">
        <title>New reference genome sequences of hot pepper reveal the massive evolution of plant disease-resistance genes by retroduplication.</title>
        <authorList>
            <person name="Kim S."/>
            <person name="Park J."/>
            <person name="Yeom S.I."/>
            <person name="Kim Y.M."/>
            <person name="Seo E."/>
            <person name="Kim K.T."/>
            <person name="Kim M.S."/>
            <person name="Lee J.M."/>
            <person name="Cheong K."/>
            <person name="Shin H.S."/>
            <person name="Kim S.B."/>
            <person name="Han K."/>
            <person name="Lee J."/>
            <person name="Park M."/>
            <person name="Lee H.A."/>
            <person name="Lee H.Y."/>
            <person name="Lee Y."/>
            <person name="Oh S."/>
            <person name="Lee J.H."/>
            <person name="Choi E."/>
            <person name="Choi E."/>
            <person name="Lee S.E."/>
            <person name="Jeon J."/>
            <person name="Kim H."/>
            <person name="Choi G."/>
            <person name="Song H."/>
            <person name="Lee J."/>
            <person name="Lee S.C."/>
            <person name="Kwon J.K."/>
            <person name="Lee H.Y."/>
            <person name="Koo N."/>
            <person name="Hong Y."/>
            <person name="Kim R.W."/>
            <person name="Kang W.H."/>
            <person name="Huh J.H."/>
            <person name="Kang B.C."/>
            <person name="Yang T.J."/>
            <person name="Lee Y.H."/>
            <person name="Bennetzen J.L."/>
            <person name="Choi D."/>
        </authorList>
    </citation>
    <scope>NUCLEOTIDE SEQUENCE [LARGE SCALE GENOMIC DNA]</scope>
    <source>
        <strain evidence="12">cv. CM334</strain>
    </source>
</reference>
<evidence type="ECO:0000256" key="4">
    <source>
        <dbReference type="ARBA" id="ARBA00022741"/>
    </source>
</evidence>
<dbReference type="GO" id="GO:0006952">
    <property type="term" value="P:defense response"/>
    <property type="evidence" value="ECO:0007669"/>
    <property type="project" value="UniProtKB-KW"/>
</dbReference>
<evidence type="ECO:0000259" key="10">
    <source>
        <dbReference type="Pfam" id="PF23559"/>
    </source>
</evidence>
<gene>
    <name evidence="11" type="ORF">T459_01289</name>
</gene>
<proteinExistence type="predicted"/>
<evidence type="ECO:0000313" key="12">
    <source>
        <dbReference type="Proteomes" id="UP000222542"/>
    </source>
</evidence>
<keyword evidence="8" id="KW-0472">Membrane</keyword>